<dbReference type="Gene3D" id="3.20.20.70">
    <property type="entry name" value="Aldolase class I"/>
    <property type="match status" value="1"/>
</dbReference>
<dbReference type="NCBIfam" id="TIGR02826">
    <property type="entry name" value="RNR_activ_nrdG3"/>
    <property type="match status" value="1"/>
</dbReference>
<dbReference type="InterPro" id="IPR013785">
    <property type="entry name" value="Aldolase_TIM"/>
</dbReference>
<evidence type="ECO:0000313" key="2">
    <source>
        <dbReference type="Proteomes" id="UP001595453"/>
    </source>
</evidence>
<protein>
    <submittedName>
        <fullName evidence="1">Anaerobic ribonucleoside-triphosphate reductase activating protein</fullName>
    </submittedName>
</protein>
<keyword evidence="2" id="KW-1185">Reference proteome</keyword>
<comment type="caution">
    <text evidence="1">The sequence shown here is derived from an EMBL/GenBank/DDBJ whole genome shotgun (WGS) entry which is preliminary data.</text>
</comment>
<evidence type="ECO:0000313" key="1">
    <source>
        <dbReference type="EMBL" id="MFC3032813.1"/>
    </source>
</evidence>
<name>A0ABV7CJX4_9GAMM</name>
<sequence length="150" mass="16791">MFNVLEPQVCFQEVPNEIALGFVCTGCQLGCKGCHSPQSWNANLGTPLTQTVFAGWLRRYEGLITCVVFFGGEWQEHRLLPLLRYAQSQGLKTCLYTGLDYVSEQLKNELTYLKTGRYIQSLGGLGQHSTNQKFIDVASGQLLNSYFIKG</sequence>
<accession>A0ABV7CJX4</accession>
<gene>
    <name evidence="1" type="primary">nrdG</name>
    <name evidence="1" type="ORF">ACFOEE_09810</name>
</gene>
<dbReference type="Proteomes" id="UP001595453">
    <property type="component" value="Unassembled WGS sequence"/>
</dbReference>
<dbReference type="InterPro" id="IPR014191">
    <property type="entry name" value="Anaer_RNR_activator"/>
</dbReference>
<dbReference type="RefSeq" id="WP_377123698.1">
    <property type="nucleotide sequence ID" value="NZ_JBHRSD010000015.1"/>
</dbReference>
<dbReference type="EMBL" id="JBHRSD010000015">
    <property type="protein sequence ID" value="MFC3032813.1"/>
    <property type="molecule type" value="Genomic_DNA"/>
</dbReference>
<proteinExistence type="predicted"/>
<reference evidence="2" key="1">
    <citation type="journal article" date="2019" name="Int. J. Syst. Evol. Microbiol.">
        <title>The Global Catalogue of Microorganisms (GCM) 10K type strain sequencing project: providing services to taxonomists for standard genome sequencing and annotation.</title>
        <authorList>
            <consortium name="The Broad Institute Genomics Platform"/>
            <consortium name="The Broad Institute Genome Sequencing Center for Infectious Disease"/>
            <person name="Wu L."/>
            <person name="Ma J."/>
        </authorList>
    </citation>
    <scope>NUCLEOTIDE SEQUENCE [LARGE SCALE GENOMIC DNA]</scope>
    <source>
        <strain evidence="2">KCTC 42730</strain>
    </source>
</reference>
<organism evidence="1 2">
    <name type="scientific">Pseudoalteromonas fenneropenaei</name>
    <dbReference type="NCBI Taxonomy" id="1737459"/>
    <lineage>
        <taxon>Bacteria</taxon>
        <taxon>Pseudomonadati</taxon>
        <taxon>Pseudomonadota</taxon>
        <taxon>Gammaproteobacteria</taxon>
        <taxon>Alteromonadales</taxon>
        <taxon>Pseudoalteromonadaceae</taxon>
        <taxon>Pseudoalteromonas</taxon>
    </lineage>
</organism>
<dbReference type="Pfam" id="PF13353">
    <property type="entry name" value="Fer4_12"/>
    <property type="match status" value="1"/>
</dbReference>